<organism evidence="6">
    <name type="scientific">Sesamum angustifolium</name>
    <dbReference type="NCBI Taxonomy" id="2727405"/>
    <lineage>
        <taxon>Eukaryota</taxon>
        <taxon>Viridiplantae</taxon>
        <taxon>Streptophyta</taxon>
        <taxon>Embryophyta</taxon>
        <taxon>Tracheophyta</taxon>
        <taxon>Spermatophyta</taxon>
        <taxon>Magnoliopsida</taxon>
        <taxon>eudicotyledons</taxon>
        <taxon>Gunneridae</taxon>
        <taxon>Pentapetalae</taxon>
        <taxon>asterids</taxon>
        <taxon>lamiids</taxon>
        <taxon>Lamiales</taxon>
        <taxon>Pedaliaceae</taxon>
        <taxon>Sesamum</taxon>
    </lineage>
</organism>
<feature type="compositionally biased region" description="Polar residues" evidence="3">
    <location>
        <begin position="451"/>
        <end position="460"/>
    </location>
</feature>
<feature type="compositionally biased region" description="Pro residues" evidence="3">
    <location>
        <begin position="401"/>
        <end position="446"/>
    </location>
</feature>
<feature type="region of interest" description="Disordered" evidence="3">
    <location>
        <begin position="284"/>
        <end position="460"/>
    </location>
</feature>
<dbReference type="EMBL" id="JACGWK010000016">
    <property type="protein sequence ID" value="KAL0311065.1"/>
    <property type="molecule type" value="Genomic_DNA"/>
</dbReference>
<feature type="compositionally biased region" description="Low complexity" evidence="3">
    <location>
        <begin position="212"/>
        <end position="223"/>
    </location>
</feature>
<protein>
    <recommendedName>
        <fullName evidence="2">Formin-like protein</fullName>
    </recommendedName>
</protein>
<dbReference type="PANTHER" id="PTHR23213">
    <property type="entry name" value="FORMIN-RELATED"/>
    <property type="match status" value="1"/>
</dbReference>
<dbReference type="SMART" id="SM00498">
    <property type="entry name" value="FH2"/>
    <property type="match status" value="1"/>
</dbReference>
<dbReference type="InterPro" id="IPR027643">
    <property type="entry name" value="Formin-like_plant"/>
</dbReference>
<evidence type="ECO:0000313" key="6">
    <source>
        <dbReference type="EMBL" id="KAL0311065.1"/>
    </source>
</evidence>
<proteinExistence type="inferred from homology"/>
<comment type="similarity">
    <text evidence="1">Belongs to the formin-like family. Class-I subfamily.</text>
</comment>
<keyword evidence="4" id="KW-0812">Transmembrane</keyword>
<accession>A0AAW2KYT4</accession>
<dbReference type="SUPFAM" id="SSF101447">
    <property type="entry name" value="Formin homology 2 domain (FH2 domain)"/>
    <property type="match status" value="1"/>
</dbReference>
<evidence type="ECO:0000259" key="5">
    <source>
        <dbReference type="PROSITE" id="PS51444"/>
    </source>
</evidence>
<reference evidence="6" key="1">
    <citation type="submission" date="2020-06" db="EMBL/GenBank/DDBJ databases">
        <authorList>
            <person name="Li T."/>
            <person name="Hu X."/>
            <person name="Zhang T."/>
            <person name="Song X."/>
            <person name="Zhang H."/>
            <person name="Dai N."/>
            <person name="Sheng W."/>
            <person name="Hou X."/>
            <person name="Wei L."/>
        </authorList>
    </citation>
    <scope>NUCLEOTIDE SEQUENCE</scope>
    <source>
        <strain evidence="6">G01</strain>
        <tissue evidence="6">Leaf</tissue>
    </source>
</reference>
<keyword evidence="4" id="KW-1133">Transmembrane helix</keyword>
<feature type="domain" description="FH2" evidence="5">
    <location>
        <begin position="454"/>
        <end position="886"/>
    </location>
</feature>
<dbReference type="PANTHER" id="PTHR23213:SF269">
    <property type="entry name" value="FORMIN-LIKE PROTEIN 5"/>
    <property type="match status" value="1"/>
</dbReference>
<dbReference type="Gene3D" id="1.20.58.2220">
    <property type="entry name" value="Formin, FH2 domain"/>
    <property type="match status" value="1"/>
</dbReference>
<dbReference type="GO" id="GO:0051015">
    <property type="term" value="F:actin filament binding"/>
    <property type="evidence" value="ECO:0007669"/>
    <property type="project" value="InterPro"/>
</dbReference>
<reference evidence="6" key="2">
    <citation type="journal article" date="2024" name="Plant">
        <title>Genomic evolution and insights into agronomic trait innovations of Sesamum species.</title>
        <authorList>
            <person name="Miao H."/>
            <person name="Wang L."/>
            <person name="Qu L."/>
            <person name="Liu H."/>
            <person name="Sun Y."/>
            <person name="Le M."/>
            <person name="Wang Q."/>
            <person name="Wei S."/>
            <person name="Zheng Y."/>
            <person name="Lin W."/>
            <person name="Duan Y."/>
            <person name="Cao H."/>
            <person name="Xiong S."/>
            <person name="Wang X."/>
            <person name="Wei L."/>
            <person name="Li C."/>
            <person name="Ma Q."/>
            <person name="Ju M."/>
            <person name="Zhao R."/>
            <person name="Li G."/>
            <person name="Mu C."/>
            <person name="Tian Q."/>
            <person name="Mei H."/>
            <person name="Zhang T."/>
            <person name="Gao T."/>
            <person name="Zhang H."/>
        </authorList>
    </citation>
    <scope>NUCLEOTIDE SEQUENCE</scope>
    <source>
        <strain evidence="6">G01</strain>
    </source>
</reference>
<dbReference type="Pfam" id="PF02181">
    <property type="entry name" value="FH2"/>
    <property type="match status" value="1"/>
</dbReference>
<feature type="compositionally biased region" description="Pro residues" evidence="3">
    <location>
        <begin position="314"/>
        <end position="394"/>
    </location>
</feature>
<feature type="region of interest" description="Disordered" evidence="3">
    <location>
        <begin position="204"/>
        <end position="252"/>
    </location>
</feature>
<dbReference type="GO" id="GO:0045010">
    <property type="term" value="P:actin nucleation"/>
    <property type="evidence" value="ECO:0007669"/>
    <property type="project" value="InterPro"/>
</dbReference>
<sequence length="974" mass="106571">MKMMMIQEKKIIKGSCHFVAFVGLLLVTVVIGVESEWEEREPLLAYLIDSGEINQEMAALLKTNCRRELLHAKKTLHDLLELRSVKESSSDGKEFLNGMFQRTRLHDTVNVLFPQVKQILLDCLREKDLVPPTNMEERGVGTWCSRYWGSLFPLHYYSRRRQLGRKSSEEHSEAPIVLVVVVTSTVTFIVAFLVFCCFRKCSGSGQGRNDESPLLSLRSSDPSIASSQKSLGLGTSMHGGKPGNGTGGNLFKESVSLSNSEIDIPLETASGPETDVVEPVCKLPGLPQLKAPPGRQATQKAAPARQNTVAQITPKPPPPPPPPPPPLFPQPHVPLPPPPGRAPPPTPIGLPLPPGRAPPPAPVPLAPPPGRPSTGRPPPPPPGASAPPPPPPPIGGGRGGPRPPPPPGGGPPRPPGGGPPRPPGFGPPTPPPPGGGPPPPRPPGGFRPPRSNSAEEYSSNKTKLKPFFWDKVMANPDNSMVWHEIKSGSFQFNEEMIESLFGYTGGAKNMTGGKKGGSAKEAQPQYVQIIDAKKSQNLSILLKALNVTTQEVCEALEEGNELPPELIRTLLKMAPTAEEELKLRLYSGEFSQLGPAERFLKVLVEIPFAFKRLESLLFMCTLQEEAANLKDSFVVLEAACAELRKSRLFLKLLEAVLKTGNRMNDGTFRGGAQAFKLDTLLKLSDVKGIDGKTTLLHFVVQEIIRSEGIRAARSLKEMRSMSSFKSEDLTEDVAQDSDENLRALGLQVVSGLGNDLENVRKAALVDADTMTGTVAKLGFSLSKAEEFLKTDMNDIAEDNGFRQTLCCFLQNASSDVKWLLKEEKRITDLMKSTADYFHGNAGKDEGLRLFTIVRDFLIILDKVCKEVKNAPPKPSRGHQAKRCQHLHLKIQGNLLQHRPLHLKILRIHGSLLQQGGQHVQLMIKKIHKSLIQQIIDNGCFRPSRIGDMIVQVRTKTNSSISRYRCKSDYLLQFS</sequence>
<evidence type="ECO:0000256" key="3">
    <source>
        <dbReference type="SAM" id="MobiDB-lite"/>
    </source>
</evidence>
<dbReference type="InterPro" id="IPR015425">
    <property type="entry name" value="FH2_Formin"/>
</dbReference>
<keyword evidence="4" id="KW-0472">Membrane</keyword>
<gene>
    <name evidence="6" type="ORF">Sangu_2401200</name>
</gene>
<dbReference type="InterPro" id="IPR042201">
    <property type="entry name" value="FH2_Formin_sf"/>
</dbReference>
<dbReference type="PROSITE" id="PS51444">
    <property type="entry name" value="FH2"/>
    <property type="match status" value="1"/>
</dbReference>
<evidence type="ECO:0000256" key="2">
    <source>
        <dbReference type="RuleBase" id="RU361260"/>
    </source>
</evidence>
<evidence type="ECO:0000256" key="4">
    <source>
        <dbReference type="SAM" id="Phobius"/>
    </source>
</evidence>
<feature type="transmembrane region" description="Helical" evidence="4">
    <location>
        <begin position="176"/>
        <end position="198"/>
    </location>
</feature>
<name>A0AAW2KYT4_9LAMI</name>
<dbReference type="AlphaFoldDB" id="A0AAW2KYT4"/>
<evidence type="ECO:0000256" key="1">
    <source>
        <dbReference type="ARBA" id="ARBA00025793"/>
    </source>
</evidence>
<comment type="caution">
    <text evidence="6">The sequence shown here is derived from an EMBL/GenBank/DDBJ whole genome shotgun (WGS) entry which is preliminary data.</text>
</comment>